<gene>
    <name evidence="1" type="ORF">JHL18_18720</name>
</gene>
<proteinExistence type="predicted"/>
<reference evidence="2" key="1">
    <citation type="submission" date="2021-01" db="EMBL/GenBank/DDBJ databases">
        <title>Genome public.</title>
        <authorList>
            <person name="Liu C."/>
            <person name="Sun Q."/>
        </authorList>
    </citation>
    <scope>NUCLEOTIDE SEQUENCE [LARGE SCALE GENOMIC DNA]</scope>
    <source>
        <strain evidence="2">YIM B02505</strain>
    </source>
</reference>
<sequence length="160" mass="19217">MTIANYIYIAVMSGYYSKLDWQEWADEEIVNNDNVEEWVYNVSLAKDTEELYEAIYEKRMEESYYQNNEFLQEDVVVGYYYMLYTEKRISLYELISRLSDEDDISSSSSIHEIQNFYIIFKEVNENNGLIDDCEFIEKIVALLEPYRKLAEEQKIKLDLH</sequence>
<dbReference type="RefSeq" id="WP_200272077.1">
    <property type="nucleotide sequence ID" value="NZ_JAENHN010000050.1"/>
</dbReference>
<organism evidence="1 2">
    <name type="scientific">Clostridium yunnanense</name>
    <dbReference type="NCBI Taxonomy" id="2800325"/>
    <lineage>
        <taxon>Bacteria</taxon>
        <taxon>Bacillati</taxon>
        <taxon>Bacillota</taxon>
        <taxon>Clostridia</taxon>
        <taxon>Eubacteriales</taxon>
        <taxon>Clostridiaceae</taxon>
        <taxon>Clostridium</taxon>
    </lineage>
</organism>
<evidence type="ECO:0000313" key="1">
    <source>
        <dbReference type="EMBL" id="MBK1812657.1"/>
    </source>
</evidence>
<protein>
    <submittedName>
        <fullName evidence="1">Uncharacterized protein</fullName>
    </submittedName>
</protein>
<accession>A0ABS1ETH4</accession>
<name>A0ABS1ETH4_9CLOT</name>
<dbReference type="Proteomes" id="UP000596739">
    <property type="component" value="Unassembled WGS sequence"/>
</dbReference>
<evidence type="ECO:0000313" key="2">
    <source>
        <dbReference type="Proteomes" id="UP000596739"/>
    </source>
</evidence>
<comment type="caution">
    <text evidence="1">The sequence shown here is derived from an EMBL/GenBank/DDBJ whole genome shotgun (WGS) entry which is preliminary data.</text>
</comment>
<keyword evidence="2" id="KW-1185">Reference proteome</keyword>
<dbReference type="EMBL" id="JAENHN010000050">
    <property type="protein sequence ID" value="MBK1812657.1"/>
    <property type="molecule type" value="Genomic_DNA"/>
</dbReference>